<dbReference type="SUPFAM" id="SSF51445">
    <property type="entry name" value="(Trans)glycosidases"/>
    <property type="match status" value="1"/>
</dbReference>
<dbReference type="InterPro" id="IPR017853">
    <property type="entry name" value="GH"/>
</dbReference>
<organism evidence="2">
    <name type="scientific">Halopseudomonas xinjiangensis</name>
    <dbReference type="NCBI Taxonomy" id="487184"/>
    <lineage>
        <taxon>Bacteria</taxon>
        <taxon>Pseudomonadati</taxon>
        <taxon>Pseudomonadota</taxon>
        <taxon>Gammaproteobacteria</taxon>
        <taxon>Pseudomonadales</taxon>
        <taxon>Pseudomonadaceae</taxon>
        <taxon>Halopseudomonas</taxon>
    </lineage>
</organism>
<dbReference type="EMBL" id="DRFO01000030">
    <property type="protein sequence ID" value="HDZ57380.1"/>
    <property type="molecule type" value="Genomic_DNA"/>
</dbReference>
<dbReference type="PIRSF" id="PIRSF029570">
    <property type="entry name" value="UCP029570"/>
    <property type="match status" value="1"/>
</dbReference>
<comment type="caution">
    <text evidence="2">The sequence shown here is derived from an EMBL/GenBank/DDBJ whole genome shotgun (WGS) entry which is preliminary data.</text>
</comment>
<evidence type="ECO:0000313" key="2">
    <source>
        <dbReference type="EMBL" id="HDZ57380.1"/>
    </source>
</evidence>
<feature type="domain" description="Glycoside-hydrolase family GH114 TIM-barrel" evidence="1">
    <location>
        <begin position="36"/>
        <end position="257"/>
    </location>
</feature>
<dbReference type="InterPro" id="IPR016925">
    <property type="entry name" value="UCP029570"/>
</dbReference>
<dbReference type="PRINTS" id="PR01545">
    <property type="entry name" value="THEMAYE10DUF"/>
</dbReference>
<accession>A0A7V1BR35</accession>
<dbReference type="InterPro" id="IPR016062">
    <property type="entry name" value="TM1410-rel"/>
</dbReference>
<dbReference type="CDD" id="cd10922">
    <property type="entry name" value="CE4_PelA_like_C"/>
    <property type="match status" value="1"/>
</dbReference>
<proteinExistence type="predicted"/>
<name>A0A7V1BR35_9GAMM</name>
<dbReference type="Gene3D" id="3.20.20.70">
    <property type="entry name" value="Aldolase class I"/>
    <property type="match status" value="1"/>
</dbReference>
<dbReference type="Proteomes" id="UP000885703">
    <property type="component" value="Unassembled WGS sequence"/>
</dbReference>
<gene>
    <name evidence="2" type="ORF">ENH64_13030</name>
</gene>
<dbReference type="InterPro" id="IPR013785">
    <property type="entry name" value="Aldolase_TIM"/>
</dbReference>
<dbReference type="AlphaFoldDB" id="A0A7V1BR35"/>
<evidence type="ECO:0000259" key="1">
    <source>
        <dbReference type="Pfam" id="PF03537"/>
    </source>
</evidence>
<dbReference type="Pfam" id="PF03537">
    <property type="entry name" value="Glyco_hydro_114"/>
    <property type="match status" value="1"/>
</dbReference>
<reference evidence="2" key="1">
    <citation type="journal article" date="2020" name="mSystems">
        <title>Genome- and Community-Level Interaction Insights into Carbon Utilization and Element Cycling Functions of Hydrothermarchaeota in Hydrothermal Sediment.</title>
        <authorList>
            <person name="Zhou Z."/>
            <person name="Liu Y."/>
            <person name="Xu W."/>
            <person name="Pan J."/>
            <person name="Luo Z.H."/>
            <person name="Li M."/>
        </authorList>
    </citation>
    <scope>NUCLEOTIDE SEQUENCE [LARGE SCALE GENOMIC DNA]</scope>
    <source>
        <strain evidence="2">HyVt-324</strain>
    </source>
</reference>
<dbReference type="PANTHER" id="PTHR35882:SF2">
    <property type="entry name" value="PELA"/>
    <property type="match status" value="1"/>
</dbReference>
<dbReference type="PANTHER" id="PTHR35882">
    <property type="entry name" value="PELA"/>
    <property type="match status" value="1"/>
</dbReference>
<dbReference type="InterPro" id="IPR004352">
    <property type="entry name" value="GH114_TIM-barrel"/>
</dbReference>
<sequence length="916" mass="102667">MALLTLPLFAQAQQAGPASVAFWYAAHPPLPELVQFDWVVLEPAHLDNKNLTFLVDQGVLPFAYLSVGELGQYEAEVEPSLLESAASEVRNEAWESQVMDLTQPAWRRYVLKRAEELHSQGYAGLFLDTLDSFMLLPEARHVQQRDALVSLLRDLNRRYPDLRLFFNRGFEVISDLQGIPVAVAVESIHAGWDPLGGEYRAVPPEDREWLAGKLKPLQASNIPIVAIEYLPPQRREEARQLASRLVDEGFIPFVSTPEFDYLGVGSVEVVPRRIALLYDPREGELWKSPGHVSLGGLLEYLGYRVDYLAVDGNLPRQRAAGLYAGVIIWMSSGSPQDSYDFNTWIEARLDEEVPLAFVAGLPIDNAALLRRLGLRLSSRQVAQGAQILEHDASLLGSFEAPLVPRTRGLLPVSMMDHGPSAALVITDGAGEQYTPVAVGKWGGIALAPYVYEEGVDSRRWILNPFAFLQRTLRLQPLPAPDTTTENGRRIATVHIDGDGFPSRAEMPGTPYAGRSVLEMFIQPHPLLTSVSVIEGEIGPRGMFPYLAAELEPIARRIFALDKVEVASHSFSHPFYWQPDKARLREDFQPQYGLNMAIPGYETLDFEREIIGARDYINSRLTTPEKPVKMIFWSGDALPDAATVRLAYDAGLLNVNGGATSITRADPSLTKIYPLLRPTDGGLHVYAPIINENLYTNLWQGPYYGFRNVIDTFELTDAPRRLRGLHLYYHFYSGTKQASIKVMDGIYQHMLDQQPISLWMSDYVRRVHGLYYSSLARTTDGAWQVRSLQGMRTLRLDPALGWPDLVASKGVAGVRELPQGRYIHLSGDQALLVLRPERDPAPALEQANIPLTQWRYLNERQVRFSFAGEFPLRFSVRSATPCRVELTAQRINGRAADGLWHFELPNRRVSDAQLICE</sequence>
<protein>
    <submittedName>
        <fullName evidence="2">PbsX family transcriptional regulator</fullName>
    </submittedName>
</protein>